<dbReference type="EMBL" id="KL983329">
    <property type="protein sequence ID" value="KFK23019.1"/>
    <property type="molecule type" value="Genomic_DNA"/>
</dbReference>
<protein>
    <submittedName>
        <fullName evidence="2">Uncharacterized protein</fullName>
    </submittedName>
</protein>
<organism evidence="2 3">
    <name type="scientific">Arabis alpina</name>
    <name type="common">Alpine rock-cress</name>
    <dbReference type="NCBI Taxonomy" id="50452"/>
    <lineage>
        <taxon>Eukaryota</taxon>
        <taxon>Viridiplantae</taxon>
        <taxon>Streptophyta</taxon>
        <taxon>Embryophyta</taxon>
        <taxon>Tracheophyta</taxon>
        <taxon>Spermatophyta</taxon>
        <taxon>Magnoliopsida</taxon>
        <taxon>eudicotyledons</taxon>
        <taxon>Gunneridae</taxon>
        <taxon>Pentapetalae</taxon>
        <taxon>rosids</taxon>
        <taxon>malvids</taxon>
        <taxon>Brassicales</taxon>
        <taxon>Brassicaceae</taxon>
        <taxon>Arabideae</taxon>
        <taxon>Arabis</taxon>
    </lineage>
</organism>
<reference evidence="3" key="1">
    <citation type="journal article" date="2015" name="Nat. Plants">
        <title>Genome expansion of Arabis alpina linked with retrotransposition and reduced symmetric DNA methylation.</title>
        <authorList>
            <person name="Willing E.M."/>
            <person name="Rawat V."/>
            <person name="Mandakova T."/>
            <person name="Maumus F."/>
            <person name="James G.V."/>
            <person name="Nordstroem K.J."/>
            <person name="Becker C."/>
            <person name="Warthmann N."/>
            <person name="Chica C."/>
            <person name="Szarzynska B."/>
            <person name="Zytnicki M."/>
            <person name="Albani M.C."/>
            <person name="Kiefer C."/>
            <person name="Bergonzi S."/>
            <person name="Castaings L."/>
            <person name="Mateos J.L."/>
            <person name="Berns M.C."/>
            <person name="Bujdoso N."/>
            <person name="Piofczyk T."/>
            <person name="de Lorenzo L."/>
            <person name="Barrero-Sicilia C."/>
            <person name="Mateos I."/>
            <person name="Piednoel M."/>
            <person name="Hagmann J."/>
            <person name="Chen-Min-Tao R."/>
            <person name="Iglesias-Fernandez R."/>
            <person name="Schuster S.C."/>
            <person name="Alonso-Blanco C."/>
            <person name="Roudier F."/>
            <person name="Carbonero P."/>
            <person name="Paz-Ares J."/>
            <person name="Davis S.J."/>
            <person name="Pecinka A."/>
            <person name="Quesneville H."/>
            <person name="Colot V."/>
            <person name="Lysak M.A."/>
            <person name="Weigel D."/>
            <person name="Coupland G."/>
            <person name="Schneeberger K."/>
        </authorList>
    </citation>
    <scope>NUCLEOTIDE SEQUENCE [LARGE SCALE GENOMIC DNA]</scope>
    <source>
        <strain evidence="3">cv. Pajares</strain>
    </source>
</reference>
<feature type="region of interest" description="Disordered" evidence="1">
    <location>
        <begin position="1"/>
        <end position="173"/>
    </location>
</feature>
<keyword evidence="3" id="KW-1185">Reference proteome</keyword>
<feature type="compositionally biased region" description="Basic and acidic residues" evidence="1">
    <location>
        <begin position="137"/>
        <end position="147"/>
    </location>
</feature>
<dbReference type="eggNOG" id="KOG0431">
    <property type="taxonomic scope" value="Eukaryota"/>
</dbReference>
<feature type="compositionally biased region" description="Low complexity" evidence="1">
    <location>
        <begin position="81"/>
        <end position="95"/>
    </location>
</feature>
<evidence type="ECO:0000313" key="2">
    <source>
        <dbReference type="EMBL" id="KFK23019.1"/>
    </source>
</evidence>
<evidence type="ECO:0000256" key="1">
    <source>
        <dbReference type="SAM" id="MobiDB-lite"/>
    </source>
</evidence>
<evidence type="ECO:0000313" key="3">
    <source>
        <dbReference type="Proteomes" id="UP000029120"/>
    </source>
</evidence>
<name>A0A087FZG7_ARAAL</name>
<accession>A0A087FZG7</accession>
<dbReference type="OMA" id="THRHNRD"/>
<proteinExistence type="predicted"/>
<dbReference type="AlphaFoldDB" id="A0A087FZG7"/>
<sequence>MDDFTGLLARDFGMKPQGKSAPMAPQSNSSAADFNSFASSNSFANASSKKPDSSPVFDDPGRDSDDLLFNDVFSGPPKYGSSDAPSPSAPAFDYDAMFKERTAPKSMPVYDKPVFDEDVKQNSSPLDDLMGNLGKPNKTESEREDKGSSVFDDLIPGFGRTSSPPTKRPTAEK</sequence>
<dbReference type="Proteomes" id="UP000029120">
    <property type="component" value="Unassembled WGS sequence"/>
</dbReference>
<dbReference type="Gramene" id="KFK23019">
    <property type="protein sequence ID" value="KFK23019"/>
    <property type="gene ID" value="AALP_AAs52100U000100"/>
</dbReference>
<feature type="compositionally biased region" description="Low complexity" evidence="1">
    <location>
        <begin position="27"/>
        <end position="48"/>
    </location>
</feature>
<gene>
    <name evidence="2" type="ORF">AALP_AAs52100U000100</name>
</gene>
<dbReference type="OrthoDB" id="1110534at2759"/>
<feature type="non-terminal residue" evidence="2">
    <location>
        <position position="173"/>
    </location>
</feature>